<dbReference type="Gene3D" id="3.20.20.70">
    <property type="entry name" value="Aldolase class I"/>
    <property type="match status" value="1"/>
</dbReference>
<dbReference type="SFLD" id="SFLDG01094">
    <property type="entry name" value="Uncharacterised_Radical_SAM_Su"/>
    <property type="match status" value="1"/>
</dbReference>
<sequence>MEWHNKKAIHSISPFTLLDYPDKTACILWFSGCNMKCDYCYNPEIVFGKGQLSFSEIFSFLKLRKNLLDAVVLSGGECLIHRNILPLVQTIKAMGFQVKIDTNGSKPLVLKTLLDQNLVDYIAMDFKGPKEKFEKIAHLNAYGSFKESLKLLVENETIPFEIRTTFHSSLLNKEDILEMIQDLNDTNYNKPFYIQNFRNYQNTIAPLPDSKPLKTTDFSADMTKVIFR</sequence>
<evidence type="ECO:0000256" key="5">
    <source>
        <dbReference type="ARBA" id="ARBA00023014"/>
    </source>
</evidence>
<evidence type="ECO:0000313" key="7">
    <source>
        <dbReference type="EMBL" id="MFD2907659.1"/>
    </source>
</evidence>
<proteinExistence type="predicted"/>
<evidence type="ECO:0000256" key="3">
    <source>
        <dbReference type="ARBA" id="ARBA00022723"/>
    </source>
</evidence>
<dbReference type="PANTHER" id="PTHR11228">
    <property type="entry name" value="RADICAL SAM DOMAIN PROTEIN"/>
    <property type="match status" value="1"/>
</dbReference>
<dbReference type="InterPro" id="IPR007197">
    <property type="entry name" value="rSAM"/>
</dbReference>
<keyword evidence="2" id="KW-0949">S-adenosyl-L-methionine</keyword>
<dbReference type="RefSeq" id="WP_379804126.1">
    <property type="nucleotide sequence ID" value="NZ_JBHUOL010000006.1"/>
</dbReference>
<accession>A0ABW5Z4H6</accession>
<dbReference type="Pfam" id="PF04055">
    <property type="entry name" value="Radical_SAM"/>
    <property type="match status" value="1"/>
</dbReference>
<evidence type="ECO:0000259" key="6">
    <source>
        <dbReference type="PROSITE" id="PS51918"/>
    </source>
</evidence>
<evidence type="ECO:0000313" key="8">
    <source>
        <dbReference type="Proteomes" id="UP001597549"/>
    </source>
</evidence>
<dbReference type="InterPro" id="IPR050377">
    <property type="entry name" value="Radical_SAM_PqqE_MftC-like"/>
</dbReference>
<dbReference type="EMBL" id="JBHUOL010000006">
    <property type="protein sequence ID" value="MFD2907659.1"/>
    <property type="molecule type" value="Genomic_DNA"/>
</dbReference>
<protein>
    <submittedName>
        <fullName evidence="7">Anaerobic ribonucleoside-triphosphate reductase activating protein</fullName>
    </submittedName>
</protein>
<dbReference type="SFLD" id="SFLDS00029">
    <property type="entry name" value="Radical_SAM"/>
    <property type="match status" value="1"/>
</dbReference>
<name>A0ABW5Z4H6_9FLAO</name>
<gene>
    <name evidence="7" type="ORF">ACFSX9_02820</name>
</gene>
<organism evidence="7 8">
    <name type="scientific">Flavobacterium ardleyense</name>
    <dbReference type="NCBI Taxonomy" id="2038737"/>
    <lineage>
        <taxon>Bacteria</taxon>
        <taxon>Pseudomonadati</taxon>
        <taxon>Bacteroidota</taxon>
        <taxon>Flavobacteriia</taxon>
        <taxon>Flavobacteriales</taxon>
        <taxon>Flavobacteriaceae</taxon>
        <taxon>Flavobacterium</taxon>
    </lineage>
</organism>
<dbReference type="InterPro" id="IPR012840">
    <property type="entry name" value="NrdG2"/>
</dbReference>
<dbReference type="InterPro" id="IPR013785">
    <property type="entry name" value="Aldolase_TIM"/>
</dbReference>
<reference evidence="8" key="1">
    <citation type="journal article" date="2019" name="Int. J. Syst. Evol. Microbiol.">
        <title>The Global Catalogue of Microorganisms (GCM) 10K type strain sequencing project: providing services to taxonomists for standard genome sequencing and annotation.</title>
        <authorList>
            <consortium name="The Broad Institute Genomics Platform"/>
            <consortium name="The Broad Institute Genome Sequencing Center for Infectious Disease"/>
            <person name="Wu L."/>
            <person name="Ma J."/>
        </authorList>
    </citation>
    <scope>NUCLEOTIDE SEQUENCE [LARGE SCALE GENOMIC DNA]</scope>
    <source>
        <strain evidence="8">KCTC 52644</strain>
    </source>
</reference>
<evidence type="ECO:0000256" key="4">
    <source>
        <dbReference type="ARBA" id="ARBA00023004"/>
    </source>
</evidence>
<dbReference type="SFLD" id="SFLDG01067">
    <property type="entry name" value="SPASM/twitch_domain_containing"/>
    <property type="match status" value="1"/>
</dbReference>
<feature type="domain" description="Radical SAM core" evidence="6">
    <location>
        <begin position="19"/>
        <end position="228"/>
    </location>
</feature>
<keyword evidence="5" id="KW-0411">Iron-sulfur</keyword>
<evidence type="ECO:0000256" key="2">
    <source>
        <dbReference type="ARBA" id="ARBA00022691"/>
    </source>
</evidence>
<comment type="caution">
    <text evidence="7">The sequence shown here is derived from an EMBL/GenBank/DDBJ whole genome shotgun (WGS) entry which is preliminary data.</text>
</comment>
<keyword evidence="4" id="KW-0408">Iron</keyword>
<evidence type="ECO:0000256" key="1">
    <source>
        <dbReference type="ARBA" id="ARBA00001966"/>
    </source>
</evidence>
<dbReference type="CDD" id="cd01335">
    <property type="entry name" value="Radical_SAM"/>
    <property type="match status" value="1"/>
</dbReference>
<dbReference type="Proteomes" id="UP001597549">
    <property type="component" value="Unassembled WGS sequence"/>
</dbReference>
<dbReference type="SUPFAM" id="SSF102114">
    <property type="entry name" value="Radical SAM enzymes"/>
    <property type="match status" value="1"/>
</dbReference>
<keyword evidence="3" id="KW-0479">Metal-binding</keyword>
<dbReference type="PROSITE" id="PS51918">
    <property type="entry name" value="RADICAL_SAM"/>
    <property type="match status" value="1"/>
</dbReference>
<dbReference type="InterPro" id="IPR058240">
    <property type="entry name" value="rSAM_sf"/>
</dbReference>
<comment type="cofactor">
    <cofactor evidence="1">
        <name>[4Fe-4S] cluster</name>
        <dbReference type="ChEBI" id="CHEBI:49883"/>
    </cofactor>
</comment>
<dbReference type="PANTHER" id="PTHR11228:SF27">
    <property type="entry name" value="GLYCYL-RADICAL ENZYME ACTIVATING ENZYME MJ1227-RELATED"/>
    <property type="match status" value="1"/>
</dbReference>
<keyword evidence="8" id="KW-1185">Reference proteome</keyword>
<dbReference type="NCBIfam" id="TIGR02495">
    <property type="entry name" value="NrdG2"/>
    <property type="match status" value="1"/>
</dbReference>